<feature type="region of interest" description="Disordered" evidence="2">
    <location>
        <begin position="1170"/>
        <end position="1220"/>
    </location>
</feature>
<feature type="compositionally biased region" description="Polar residues" evidence="2">
    <location>
        <begin position="475"/>
        <end position="496"/>
    </location>
</feature>
<dbReference type="RefSeq" id="XP_027430917.2">
    <property type="nucleotide sequence ID" value="XM_027575116.2"/>
</dbReference>
<gene>
    <name evidence="4" type="primary">LOC113912199</name>
</gene>
<keyword evidence="3" id="KW-1185">Reference proteome</keyword>
<organism evidence="3 4">
    <name type="scientific">Zalophus californianus</name>
    <name type="common">California sealion</name>
    <dbReference type="NCBI Taxonomy" id="9704"/>
    <lineage>
        <taxon>Eukaryota</taxon>
        <taxon>Metazoa</taxon>
        <taxon>Chordata</taxon>
        <taxon>Craniata</taxon>
        <taxon>Vertebrata</taxon>
        <taxon>Euteleostomi</taxon>
        <taxon>Mammalia</taxon>
        <taxon>Eutheria</taxon>
        <taxon>Laurasiatheria</taxon>
        <taxon>Carnivora</taxon>
        <taxon>Caniformia</taxon>
        <taxon>Pinnipedia</taxon>
        <taxon>Otariidae</taxon>
        <taxon>Zalophus</taxon>
    </lineage>
</organism>
<feature type="compositionally biased region" description="Polar residues" evidence="2">
    <location>
        <begin position="1065"/>
        <end position="1076"/>
    </location>
</feature>
<dbReference type="PANTHER" id="PTHR15566">
    <property type="entry name" value="POM121-LIKE"/>
    <property type="match status" value="1"/>
</dbReference>
<sequence>MGNLLCKFRPPPRRRLLPGLFRPRATHACAAADPGRDHPAVPALAPCPGRRPCQRHPVALPASFQVEPKRRYPIPQALCSPLGLLPLANWRDPPKKPVLSVRNSRMFRPSRTVRIPPPGRKLTVLRSLPEPVVEAVKPVPSNHQPPPSSKGVEEKVQAVPREGMEDSVESSGQDDGNRAPQGGGDTPLTSRPLETGGVLSSHQCSPAPVEQSPNPPGDSLGENAQISLVSSPSEGPVVTSSHGPAGDVVPLPKPDTDAVRLSDPSPSCPLLQERLTKEVGAENHGPIQSIPHLPGKETEGDKPSGISSKYSFPPVSATSRPCKRKISMPLFVPLPSPLPLQWGRGELPPPPKLPCIVIDKNLGTLKKTKGQRNKILEDGTETLADCWATQPAPSSSPLASETADSLPPATHAFQVPVPTTDLADLSARPPIPSVPPSSPTGNTDSLPPLSSGPTGKIPLKNGHPLHPVTAVTPISDHSTPPNTSTFSLQPPSSKGESPTPMCVDSPPLSLPTPLPVPSPVSPVFVAQAITSKAVPSAITATSSANLTSDGTSNSDVTDMDTTPPSHAVMFRSPPGPGVSSPLLSQGHCSSNQTQTAKVPVSTGPSTSVAACPTQVLNQPVSLNITSQPTQGTLAGQQQTGLVLSTTGLPLMNSGITATAVGSTSANCNPHSDPDAMDTTPPSQAVIFHSPPQSGASHFPFYSALPGSDNTPPSSSTAVAHNSTQLPAQSAITQTSVSNYSAPGITSQPAFGNQNGQQAGSSYLLGNPGAPTQAIGPTAPVAQLPKDSRMQSGLAGSAFGTTVNYQTAFGDKTGVLPIGVSTTTGSAVATGMPSAGLSSSPLTLTTPGPPVFTGTAAPTGGGSFGFGVSVPGPAHSQASGALNYGAGLNGAPSTTSAPLFGPSQYNMAAAVGGASTVPGFGNMASSTLNPGTWGQPIQNTGGALLGKGNNVPTVGASSVLTTHKCTQGSSKKRKYAPGRNATTTEERNGSRGVSAFPLNRSAKGRPAHNTGGAVVRKDSPAPTVGGSSVPTTRKCTWGSSKRRKPAPGGRATTKVKRDVSRDTRVSPLQNTWGSPGHTTSVAVASTSTNYMLQPTSSSHLPPSTLGPPAQHTGGVKDGNNITPKTGNPGIPALHQRNSGPPDANTGGTAGKDIVSMMAGLWVTSCHQNTRSLPSTKTGGAMGISTTSTTTGNTNGPPCTQTTWSTPNHSTDGSMGDSPMEF</sequence>
<evidence type="ECO:0000256" key="1">
    <source>
        <dbReference type="ARBA" id="ARBA00038278"/>
    </source>
</evidence>
<dbReference type="PANTHER" id="PTHR15566:SF7">
    <property type="entry name" value="UPF0607 PROTEIN ENSP00000332738-RELATED"/>
    <property type="match status" value="1"/>
</dbReference>
<accession>A0A6J2BL88</accession>
<feature type="compositionally biased region" description="Polar residues" evidence="2">
    <location>
        <begin position="743"/>
        <end position="760"/>
    </location>
</feature>
<feature type="compositionally biased region" description="Pro residues" evidence="2">
    <location>
        <begin position="429"/>
        <end position="438"/>
    </location>
</feature>
<comment type="similarity">
    <text evidence="1">Belongs to the UPF0607 family.</text>
</comment>
<name>A0A6J2BL88_ZALCA</name>
<feature type="region of interest" description="Disordered" evidence="2">
    <location>
        <begin position="743"/>
        <end position="779"/>
    </location>
</feature>
<feature type="region of interest" description="Disordered" evidence="2">
    <location>
        <begin position="697"/>
        <end position="724"/>
    </location>
</feature>
<feature type="compositionally biased region" description="Low complexity" evidence="2">
    <location>
        <begin position="1181"/>
        <end position="1201"/>
    </location>
</feature>
<feature type="region of interest" description="Disordered" evidence="2">
    <location>
        <begin position="387"/>
        <end position="508"/>
    </location>
</feature>
<dbReference type="KEGG" id="zca:113912199"/>
<protein>
    <submittedName>
        <fullName evidence="4">Nuclear pore-associated protein 1-like</fullName>
    </submittedName>
</protein>
<feature type="compositionally biased region" description="Low complexity" evidence="2">
    <location>
        <begin position="1091"/>
        <end position="1107"/>
    </location>
</feature>
<feature type="compositionally biased region" description="Polar residues" evidence="2">
    <location>
        <begin position="1024"/>
        <end position="1038"/>
    </location>
</feature>
<dbReference type="InterPro" id="IPR043220">
    <property type="entry name" value="POM121-like_prot_1"/>
</dbReference>
<feature type="compositionally biased region" description="Polar residues" evidence="2">
    <location>
        <begin position="707"/>
        <end position="724"/>
    </location>
</feature>
<feature type="compositionally biased region" description="Polar residues" evidence="2">
    <location>
        <begin position="222"/>
        <end position="242"/>
    </location>
</feature>
<reference evidence="4" key="1">
    <citation type="submission" date="2025-08" db="UniProtKB">
        <authorList>
            <consortium name="RefSeq"/>
        </authorList>
    </citation>
    <scope>IDENTIFICATION</scope>
    <source>
        <tissue evidence="4">Blood</tissue>
    </source>
</reference>
<evidence type="ECO:0000256" key="2">
    <source>
        <dbReference type="SAM" id="MobiDB-lite"/>
    </source>
</evidence>
<feature type="region of interest" description="Disordered" evidence="2">
    <location>
        <begin position="1091"/>
        <end position="1149"/>
    </location>
</feature>
<evidence type="ECO:0000313" key="3">
    <source>
        <dbReference type="Proteomes" id="UP000515165"/>
    </source>
</evidence>
<dbReference type="Proteomes" id="UP000515165">
    <property type="component" value="Chromosome 13"/>
</dbReference>
<feature type="region of interest" description="Disordered" evidence="2">
    <location>
        <begin position="135"/>
        <end position="320"/>
    </location>
</feature>
<dbReference type="OrthoDB" id="9685007at2759"/>
<feature type="compositionally biased region" description="Polar residues" evidence="2">
    <location>
        <begin position="1202"/>
        <end position="1211"/>
    </location>
</feature>
<proteinExistence type="inferred from homology"/>
<feature type="compositionally biased region" description="Basic and acidic residues" evidence="2">
    <location>
        <begin position="1054"/>
        <end position="1063"/>
    </location>
</feature>
<feature type="compositionally biased region" description="Polar residues" evidence="2">
    <location>
        <begin position="391"/>
        <end position="403"/>
    </location>
</feature>
<dbReference type="Pfam" id="PF15229">
    <property type="entry name" value="POM121"/>
    <property type="match status" value="1"/>
</dbReference>
<evidence type="ECO:0000313" key="4">
    <source>
        <dbReference type="RefSeq" id="XP_027430917.2"/>
    </source>
</evidence>
<dbReference type="GeneID" id="113912199"/>
<feature type="region of interest" description="Disordered" evidence="2">
    <location>
        <begin position="963"/>
        <end position="1076"/>
    </location>
</feature>
<dbReference type="AlphaFoldDB" id="A0A6J2BL88"/>